<name>A0A6M4GUU9_9PROT</name>
<sequence>MRILHLDDDPLQLDIARIWLEGAGHVVTSCESGAAAMQAFEEGVFDVVVLDSMLPDIPGEEVLRWMRRTGNRVPTLFATASDTEEDLARIRALGADGLLVKPLRRETFLARVESVSRL</sequence>
<dbReference type="PANTHER" id="PTHR44591">
    <property type="entry name" value="STRESS RESPONSE REGULATOR PROTEIN 1"/>
    <property type="match status" value="1"/>
</dbReference>
<dbReference type="GO" id="GO:0000160">
    <property type="term" value="P:phosphorelay signal transduction system"/>
    <property type="evidence" value="ECO:0007669"/>
    <property type="project" value="InterPro"/>
</dbReference>
<dbReference type="InterPro" id="IPR050595">
    <property type="entry name" value="Bact_response_regulator"/>
</dbReference>
<protein>
    <submittedName>
        <fullName evidence="4">Transcriptional activator protein CzcR</fullName>
    </submittedName>
</protein>
<accession>A0A6M4GUU9</accession>
<keyword evidence="1 2" id="KW-0597">Phosphoprotein</keyword>
<dbReference type="PROSITE" id="PS50110">
    <property type="entry name" value="RESPONSE_REGULATORY"/>
    <property type="match status" value="1"/>
</dbReference>
<dbReference type="KEGG" id="uru:DSM104443_01715"/>
<dbReference type="SMART" id="SM00448">
    <property type="entry name" value="REC"/>
    <property type="match status" value="1"/>
</dbReference>
<feature type="modified residue" description="4-aspartylphosphate" evidence="2">
    <location>
        <position position="51"/>
    </location>
</feature>
<reference evidence="4 5" key="1">
    <citation type="submission" date="2020-04" db="EMBL/GenBank/DDBJ databases">
        <title>Usitatibacter rugosus gen. nov., sp. nov. and Usitatibacter palustris sp. nov., novel members of Usitatibacteraceae fam. nov. within the order Nitrosomonadales isolated from soil.</title>
        <authorList>
            <person name="Huber K.J."/>
            <person name="Neumann-Schaal M."/>
            <person name="Geppert A."/>
            <person name="Luckner M."/>
            <person name="Wanner G."/>
            <person name="Overmann J."/>
        </authorList>
    </citation>
    <scope>NUCLEOTIDE SEQUENCE [LARGE SCALE GENOMIC DNA]</scope>
    <source>
        <strain evidence="4 5">0125_3</strain>
    </source>
</reference>
<evidence type="ECO:0000256" key="1">
    <source>
        <dbReference type="ARBA" id="ARBA00022553"/>
    </source>
</evidence>
<dbReference type="SUPFAM" id="SSF52172">
    <property type="entry name" value="CheY-like"/>
    <property type="match status" value="1"/>
</dbReference>
<dbReference type="EMBL" id="CP053069">
    <property type="protein sequence ID" value="QJR10648.1"/>
    <property type="molecule type" value="Genomic_DNA"/>
</dbReference>
<dbReference type="RefSeq" id="WP_171091316.1">
    <property type="nucleotide sequence ID" value="NZ_CP053069.1"/>
</dbReference>
<dbReference type="PANTHER" id="PTHR44591:SF3">
    <property type="entry name" value="RESPONSE REGULATORY DOMAIN-CONTAINING PROTEIN"/>
    <property type="match status" value="1"/>
</dbReference>
<feature type="domain" description="Response regulatory" evidence="3">
    <location>
        <begin position="2"/>
        <end position="116"/>
    </location>
</feature>
<dbReference type="CDD" id="cd17574">
    <property type="entry name" value="REC_OmpR"/>
    <property type="match status" value="1"/>
</dbReference>
<gene>
    <name evidence="4" type="primary">czcR</name>
    <name evidence="4" type="ORF">DSM104443_01715</name>
</gene>
<evidence type="ECO:0000313" key="4">
    <source>
        <dbReference type="EMBL" id="QJR10648.1"/>
    </source>
</evidence>
<evidence type="ECO:0000313" key="5">
    <source>
        <dbReference type="Proteomes" id="UP000501534"/>
    </source>
</evidence>
<dbReference type="InterPro" id="IPR001789">
    <property type="entry name" value="Sig_transdc_resp-reg_receiver"/>
</dbReference>
<dbReference type="Gene3D" id="3.40.50.2300">
    <property type="match status" value="1"/>
</dbReference>
<dbReference type="Pfam" id="PF00072">
    <property type="entry name" value="Response_reg"/>
    <property type="match status" value="1"/>
</dbReference>
<keyword evidence="5" id="KW-1185">Reference proteome</keyword>
<organism evidence="4 5">
    <name type="scientific">Usitatibacter rugosus</name>
    <dbReference type="NCBI Taxonomy" id="2732067"/>
    <lineage>
        <taxon>Bacteria</taxon>
        <taxon>Pseudomonadati</taxon>
        <taxon>Pseudomonadota</taxon>
        <taxon>Betaproteobacteria</taxon>
        <taxon>Nitrosomonadales</taxon>
        <taxon>Usitatibacteraceae</taxon>
        <taxon>Usitatibacter</taxon>
    </lineage>
</organism>
<dbReference type="AlphaFoldDB" id="A0A6M4GUU9"/>
<proteinExistence type="predicted"/>
<dbReference type="Proteomes" id="UP000501534">
    <property type="component" value="Chromosome"/>
</dbReference>
<evidence type="ECO:0000256" key="2">
    <source>
        <dbReference type="PROSITE-ProRule" id="PRU00169"/>
    </source>
</evidence>
<evidence type="ECO:0000259" key="3">
    <source>
        <dbReference type="PROSITE" id="PS50110"/>
    </source>
</evidence>
<dbReference type="InterPro" id="IPR011006">
    <property type="entry name" value="CheY-like_superfamily"/>
</dbReference>